<accession>A0A8X6NMY6</accession>
<reference evidence="6" key="1">
    <citation type="submission" date="2020-08" db="EMBL/GenBank/DDBJ databases">
        <title>Multicomponent nature underlies the extraordinary mechanical properties of spider dragline silk.</title>
        <authorList>
            <person name="Kono N."/>
            <person name="Nakamura H."/>
            <person name="Mori M."/>
            <person name="Yoshida Y."/>
            <person name="Ohtoshi R."/>
            <person name="Malay A.D."/>
            <person name="Moran D.A.P."/>
            <person name="Tomita M."/>
            <person name="Numata K."/>
            <person name="Arakawa K."/>
        </authorList>
    </citation>
    <scope>NUCLEOTIDE SEQUENCE</scope>
</reference>
<organism evidence="6 7">
    <name type="scientific">Nephila pilipes</name>
    <name type="common">Giant wood spider</name>
    <name type="synonym">Nephila maculata</name>
    <dbReference type="NCBI Taxonomy" id="299642"/>
    <lineage>
        <taxon>Eukaryota</taxon>
        <taxon>Metazoa</taxon>
        <taxon>Ecdysozoa</taxon>
        <taxon>Arthropoda</taxon>
        <taxon>Chelicerata</taxon>
        <taxon>Arachnida</taxon>
        <taxon>Araneae</taxon>
        <taxon>Araneomorphae</taxon>
        <taxon>Entelegynae</taxon>
        <taxon>Araneoidea</taxon>
        <taxon>Nephilidae</taxon>
        <taxon>Nephila</taxon>
    </lineage>
</organism>
<dbReference type="Gene3D" id="3.40.1790.10">
    <property type="entry name" value="Indigoidine synthase domain"/>
    <property type="match status" value="1"/>
</dbReference>
<evidence type="ECO:0000256" key="5">
    <source>
        <dbReference type="ARBA" id="ARBA00023295"/>
    </source>
</evidence>
<dbReference type="GO" id="GO:0004730">
    <property type="term" value="F:pseudouridylate synthase activity"/>
    <property type="evidence" value="ECO:0007669"/>
    <property type="project" value="InterPro"/>
</dbReference>
<keyword evidence="4" id="KW-0456">Lyase</keyword>
<evidence type="ECO:0000313" key="7">
    <source>
        <dbReference type="Proteomes" id="UP000887013"/>
    </source>
</evidence>
<keyword evidence="1" id="KW-0479">Metal-binding</keyword>
<sequence>MFCLPIVGSREKNVTGKDVTPFVLSKVRELSEGASLKANIGLLLNNARVATQIAVELNALKNPPSGSTSSRTMRAPIIHEAKNVFSSRGRPVVIGGSVLDIHVKALEDVTVSLIC</sequence>
<proteinExistence type="predicted"/>
<dbReference type="GO" id="GO:0005737">
    <property type="term" value="C:cytoplasm"/>
    <property type="evidence" value="ECO:0007669"/>
    <property type="project" value="TreeGrafter"/>
</dbReference>
<dbReference type="GO" id="GO:0046872">
    <property type="term" value="F:metal ion binding"/>
    <property type="evidence" value="ECO:0007669"/>
    <property type="project" value="UniProtKB-KW"/>
</dbReference>
<keyword evidence="3" id="KW-0464">Manganese</keyword>
<evidence type="ECO:0000256" key="3">
    <source>
        <dbReference type="ARBA" id="ARBA00023211"/>
    </source>
</evidence>
<dbReference type="InterPro" id="IPR007342">
    <property type="entry name" value="PsuG"/>
</dbReference>
<protein>
    <submittedName>
        <fullName evidence="6">Pseudouridine-5'-phosphate glycosidase</fullName>
    </submittedName>
</protein>
<keyword evidence="7" id="KW-1185">Reference proteome</keyword>
<evidence type="ECO:0000256" key="2">
    <source>
        <dbReference type="ARBA" id="ARBA00022801"/>
    </source>
</evidence>
<comment type="caution">
    <text evidence="6">The sequence shown here is derived from an EMBL/GenBank/DDBJ whole genome shotgun (WGS) entry which is preliminary data.</text>
</comment>
<dbReference type="SUPFAM" id="SSF110581">
    <property type="entry name" value="Indigoidine synthase A-like"/>
    <property type="match status" value="1"/>
</dbReference>
<dbReference type="Proteomes" id="UP000887013">
    <property type="component" value="Unassembled WGS sequence"/>
</dbReference>
<dbReference type="AlphaFoldDB" id="A0A8X6NMY6"/>
<name>A0A8X6NMY6_NEPPI</name>
<dbReference type="PANTHER" id="PTHR42909">
    <property type="entry name" value="ZGC:136858"/>
    <property type="match status" value="1"/>
</dbReference>
<gene>
    <name evidence="6" type="primary">psuG</name>
    <name evidence="6" type="ORF">NPIL_89111</name>
</gene>
<evidence type="ECO:0000256" key="1">
    <source>
        <dbReference type="ARBA" id="ARBA00022723"/>
    </source>
</evidence>
<evidence type="ECO:0000256" key="4">
    <source>
        <dbReference type="ARBA" id="ARBA00023239"/>
    </source>
</evidence>
<dbReference type="OrthoDB" id="198885at2759"/>
<keyword evidence="5 6" id="KW-0326">Glycosidase</keyword>
<evidence type="ECO:0000313" key="6">
    <source>
        <dbReference type="EMBL" id="GFT21276.1"/>
    </source>
</evidence>
<dbReference type="GO" id="GO:0016798">
    <property type="term" value="F:hydrolase activity, acting on glycosyl bonds"/>
    <property type="evidence" value="ECO:0007669"/>
    <property type="project" value="UniProtKB-KW"/>
</dbReference>
<dbReference type="PANTHER" id="PTHR42909:SF1">
    <property type="entry name" value="CARBOHYDRATE KINASE PFKB DOMAIN-CONTAINING PROTEIN"/>
    <property type="match status" value="1"/>
</dbReference>
<dbReference type="Pfam" id="PF04227">
    <property type="entry name" value="Indigoidine_A"/>
    <property type="match status" value="1"/>
</dbReference>
<dbReference type="InterPro" id="IPR022830">
    <property type="entry name" value="Indigdn_synthA-like"/>
</dbReference>
<keyword evidence="2" id="KW-0378">Hydrolase</keyword>
<dbReference type="EMBL" id="BMAW01105839">
    <property type="protein sequence ID" value="GFT21276.1"/>
    <property type="molecule type" value="Genomic_DNA"/>
</dbReference>